<reference evidence="1 5" key="2">
    <citation type="submission" date="2015-10" db="EMBL/GenBank/DDBJ databases">
        <title>Comparative genomics and high-throughput reverse genetic screens identify a new phytobacterial MAMP and an Arabidopsis receptor required for immune elicitation.</title>
        <authorList>
            <person name="Mott G.A."/>
            <person name="Thakur S."/>
            <person name="Wang P.W."/>
            <person name="Desveaux D."/>
            <person name="Guttman D.S."/>
        </authorList>
    </citation>
    <scope>NUCLEOTIDE SEQUENCE [LARGE SCALE GENOMIC DNA]</scope>
    <source>
        <strain evidence="1 5">BR1</strain>
    </source>
</reference>
<proteinExistence type="predicted"/>
<name>A0A3M4EPU0_PSESG</name>
<evidence type="ECO:0000313" key="2">
    <source>
        <dbReference type="EMBL" id="RMO34725.1"/>
    </source>
</evidence>
<evidence type="ECO:0000313" key="5">
    <source>
        <dbReference type="Proteomes" id="UP000037836"/>
    </source>
</evidence>
<reference evidence="1" key="1">
    <citation type="submission" date="2015-07" db="EMBL/GenBank/DDBJ databases">
        <authorList>
            <person name="O'Brien H.E."/>
            <person name="Thakur S."/>
            <person name="Gong Y."/>
            <person name="Wang P.W."/>
            <person name="Guttman D.S."/>
        </authorList>
    </citation>
    <scope>NUCLEOTIDE SEQUENCE</scope>
    <source>
        <strain evidence="1">BR1</strain>
    </source>
</reference>
<dbReference type="AlphaFoldDB" id="A0A3M4EPU0"/>
<dbReference type="Proteomes" id="UP000272471">
    <property type="component" value="Unassembled WGS sequence"/>
</dbReference>
<dbReference type="Proteomes" id="UP000037836">
    <property type="component" value="Unassembled WGS sequence"/>
</dbReference>
<evidence type="ECO:0000313" key="8">
    <source>
        <dbReference type="Proteomes" id="UP000280599"/>
    </source>
</evidence>
<dbReference type="EMBL" id="RBPS01000241">
    <property type="protein sequence ID" value="RMO34725.1"/>
    <property type="molecule type" value="Genomic_DNA"/>
</dbReference>
<dbReference type="Proteomes" id="UP000280599">
    <property type="component" value="Unassembled WGS sequence"/>
</dbReference>
<dbReference type="EMBL" id="LGLO01000018">
    <property type="protein sequence ID" value="KPC46403.1"/>
    <property type="molecule type" value="Genomic_DNA"/>
</dbReference>
<evidence type="ECO:0000313" key="1">
    <source>
        <dbReference type="EMBL" id="KPC46403.1"/>
    </source>
</evidence>
<dbReference type="EMBL" id="RBQX01000106">
    <property type="protein sequence ID" value="RMQ18296.1"/>
    <property type="molecule type" value="Genomic_DNA"/>
</dbReference>
<comment type="caution">
    <text evidence="3">The sequence shown here is derived from an EMBL/GenBank/DDBJ whole genome shotgun (WGS) entry which is preliminary data.</text>
</comment>
<keyword evidence="5" id="KW-1185">Reference proteome</keyword>
<dbReference type="Proteomes" id="UP000273536">
    <property type="component" value="Unassembled WGS sequence"/>
</dbReference>
<reference evidence="6 7" key="3">
    <citation type="submission" date="2018-08" db="EMBL/GenBank/DDBJ databases">
        <title>Recombination of ecologically and evolutionarily significant loci maintains genetic cohesion in the Pseudomonas syringae species complex.</title>
        <authorList>
            <person name="Dillon M."/>
            <person name="Thakur S."/>
            <person name="Almeida R.N.D."/>
            <person name="Weir B.S."/>
            <person name="Guttman D.S."/>
        </authorList>
    </citation>
    <scope>NUCLEOTIDE SEQUENCE [LARGE SCALE GENOMIC DNA]</scope>
    <source>
        <strain evidence="4 6">ICMP 4182</strain>
        <strain evidence="2 7">ICMP 6372</strain>
        <strain evidence="3 8">ICMP 867</strain>
    </source>
</reference>
<dbReference type="EMBL" id="RBPT01000412">
    <property type="protein sequence ID" value="RMO39485.1"/>
    <property type="molecule type" value="Genomic_DNA"/>
</dbReference>
<accession>A0A3M4EPU0</accession>
<evidence type="ECO:0000313" key="4">
    <source>
        <dbReference type="EMBL" id="RMQ18296.1"/>
    </source>
</evidence>
<organism evidence="3 8">
    <name type="scientific">Pseudomonas savastanoi pv. glycinea</name>
    <name type="common">Pseudomonas syringae pv. glycinea</name>
    <dbReference type="NCBI Taxonomy" id="318"/>
    <lineage>
        <taxon>Bacteria</taxon>
        <taxon>Pseudomonadati</taxon>
        <taxon>Pseudomonadota</taxon>
        <taxon>Gammaproteobacteria</taxon>
        <taxon>Pseudomonadales</taxon>
        <taxon>Pseudomonadaceae</taxon>
        <taxon>Pseudomonas</taxon>
    </lineage>
</organism>
<protein>
    <submittedName>
        <fullName evidence="3">Transcriptional regulator, HxlR family</fullName>
    </submittedName>
</protein>
<evidence type="ECO:0000313" key="6">
    <source>
        <dbReference type="Proteomes" id="UP000272471"/>
    </source>
</evidence>
<gene>
    <name evidence="1" type="ORF">AC496_2224</name>
    <name evidence="4" type="ORF">ALQ11_103012</name>
    <name evidence="3" type="ORF">ALQ41_103097</name>
    <name evidence="2" type="ORF">ALQ42_102941</name>
</gene>
<sequence length="37" mass="4069">MEEKGVVVRDVLAKSLPWVAYGLSPLGLELLQASERN</sequence>
<evidence type="ECO:0000313" key="7">
    <source>
        <dbReference type="Proteomes" id="UP000273536"/>
    </source>
</evidence>
<evidence type="ECO:0000313" key="3">
    <source>
        <dbReference type="EMBL" id="RMO39485.1"/>
    </source>
</evidence>